<name>A0ABV7H525_9BURK</name>
<keyword evidence="3" id="KW-1185">Reference proteome</keyword>
<sequence length="408" mass="43369">MARIMVAWELGAGSGHEAVSLRVADLLSARGHEVVFALHEEQTTRARAPHRYMTVAVRSPRVAPTIADPGNFAECIEAAGFLDSAVLSESLAVWLRVQQQLAPDLMIEDFAPTALLAARCTGLPSVSLGGGFCIAPAWAPWPAFRHWAPVPADRLLAAEYRALLACNSVLAAHGCTVLGSMGELYAATTALLTTWPALDPYAEFRRGAHYLGPFDSNASVTASAALDPGLAPEAVAYLRWDPSGAALPVLAALAQAKVSTQAAVPDLGVDVRQMLAGSTVRIVDWIADLPGAFARARFAVTHGGQGATLQALAAGCPVLVVPTQAEQYITGARLASLGLGMVVRPRSSTEELNAAIDHLRREHAVFAERVARFVQDQRSACVAPPESIDAWLVQYIESVLNRQVNRVH</sequence>
<dbReference type="EMBL" id="JBHRTI010000010">
    <property type="protein sequence ID" value="MFC3148860.1"/>
    <property type="molecule type" value="Genomic_DNA"/>
</dbReference>
<evidence type="ECO:0000259" key="1">
    <source>
        <dbReference type="Pfam" id="PF06722"/>
    </source>
</evidence>
<evidence type="ECO:0000313" key="2">
    <source>
        <dbReference type="EMBL" id="MFC3148860.1"/>
    </source>
</evidence>
<dbReference type="SUPFAM" id="SSF53756">
    <property type="entry name" value="UDP-Glycosyltransferase/glycogen phosphorylase"/>
    <property type="match status" value="1"/>
</dbReference>
<proteinExistence type="predicted"/>
<comment type="caution">
    <text evidence="2">The sequence shown here is derived from an EMBL/GenBank/DDBJ whole genome shotgun (WGS) entry which is preliminary data.</text>
</comment>
<dbReference type="InterPro" id="IPR010610">
    <property type="entry name" value="EryCIII-like_C"/>
</dbReference>
<gene>
    <name evidence="2" type="ORF">ACFOEN_14600</name>
</gene>
<dbReference type="Proteomes" id="UP001595556">
    <property type="component" value="Unassembled WGS sequence"/>
</dbReference>
<protein>
    <submittedName>
        <fullName evidence="2">Nucleotide disphospho-sugar-binding domain-containing protein</fullName>
    </submittedName>
</protein>
<accession>A0ABV7H525</accession>
<dbReference type="PANTHER" id="PTHR48050:SF13">
    <property type="entry name" value="STEROL 3-BETA-GLUCOSYLTRANSFERASE UGT80A2"/>
    <property type="match status" value="1"/>
</dbReference>
<reference evidence="3" key="1">
    <citation type="journal article" date="2019" name="Int. J. Syst. Evol. Microbiol.">
        <title>The Global Catalogue of Microorganisms (GCM) 10K type strain sequencing project: providing services to taxonomists for standard genome sequencing and annotation.</title>
        <authorList>
            <consortium name="The Broad Institute Genomics Platform"/>
            <consortium name="The Broad Institute Genome Sequencing Center for Infectious Disease"/>
            <person name="Wu L."/>
            <person name="Ma J."/>
        </authorList>
    </citation>
    <scope>NUCLEOTIDE SEQUENCE [LARGE SCALE GENOMIC DNA]</scope>
    <source>
        <strain evidence="3">KCTC 52168</strain>
    </source>
</reference>
<organism evidence="2 3">
    <name type="scientific">Piscinibacterium candidicorallinum</name>
    <dbReference type="NCBI Taxonomy" id="1793872"/>
    <lineage>
        <taxon>Bacteria</taxon>
        <taxon>Pseudomonadati</taxon>
        <taxon>Pseudomonadota</taxon>
        <taxon>Betaproteobacteria</taxon>
        <taxon>Burkholderiales</taxon>
        <taxon>Piscinibacterium</taxon>
    </lineage>
</organism>
<evidence type="ECO:0000313" key="3">
    <source>
        <dbReference type="Proteomes" id="UP001595556"/>
    </source>
</evidence>
<dbReference type="RefSeq" id="WP_377305186.1">
    <property type="nucleotide sequence ID" value="NZ_CP180191.1"/>
</dbReference>
<dbReference type="Gene3D" id="3.40.50.2000">
    <property type="entry name" value="Glycogen Phosphorylase B"/>
    <property type="match status" value="2"/>
</dbReference>
<dbReference type="InterPro" id="IPR050426">
    <property type="entry name" value="Glycosyltransferase_28"/>
</dbReference>
<dbReference type="PANTHER" id="PTHR48050">
    <property type="entry name" value="STEROL 3-BETA-GLUCOSYLTRANSFERASE"/>
    <property type="match status" value="1"/>
</dbReference>
<dbReference type="Pfam" id="PF06722">
    <property type="entry name" value="EryCIII-like_C"/>
    <property type="match status" value="1"/>
</dbReference>
<feature type="domain" description="Erythromycin biosynthesis protein CIII-like C-terminal" evidence="1">
    <location>
        <begin position="279"/>
        <end position="372"/>
    </location>
</feature>